<dbReference type="RefSeq" id="WP_021171001.1">
    <property type="nucleotide sequence ID" value="NZ_CTRP01000014.1"/>
</dbReference>
<organism evidence="6 7">
    <name type="scientific">Sporomusa ovata</name>
    <dbReference type="NCBI Taxonomy" id="2378"/>
    <lineage>
        <taxon>Bacteria</taxon>
        <taxon>Bacillati</taxon>
        <taxon>Bacillota</taxon>
        <taxon>Negativicutes</taxon>
        <taxon>Selenomonadales</taxon>
        <taxon>Sporomusaceae</taxon>
        <taxon>Sporomusa</taxon>
    </lineage>
</organism>
<dbReference type="InterPro" id="IPR015422">
    <property type="entry name" value="PyrdxlP-dep_Trfase_small"/>
</dbReference>
<name>A0A0U1L232_9FIRM</name>
<dbReference type="EC" id="1.4.4.2" evidence="4"/>
<dbReference type="PANTHER" id="PTHR42806:SF1">
    <property type="entry name" value="GLYCINE DEHYDROGENASE (DECARBOXYLATING)"/>
    <property type="match status" value="1"/>
</dbReference>
<evidence type="ECO:0000256" key="3">
    <source>
        <dbReference type="ARBA" id="ARBA00049026"/>
    </source>
</evidence>
<dbReference type="HAMAP" id="MF_00712">
    <property type="entry name" value="GcvPA"/>
    <property type="match status" value="1"/>
</dbReference>
<reference evidence="7" key="1">
    <citation type="submission" date="2015-03" db="EMBL/GenBank/DDBJ databases">
        <authorList>
            <person name="Nijsse Bart"/>
        </authorList>
    </citation>
    <scope>NUCLEOTIDE SEQUENCE [LARGE SCALE GENOMIC DNA]</scope>
</reference>
<dbReference type="Proteomes" id="UP000049855">
    <property type="component" value="Unassembled WGS sequence"/>
</dbReference>
<dbReference type="AlphaFoldDB" id="A0A0U1L232"/>
<gene>
    <name evidence="4" type="primary">gcvPA</name>
    <name evidence="6" type="ORF">SpAn4DRAFT_0199</name>
</gene>
<accession>A0A0U1L232</accession>
<dbReference type="NCBIfam" id="NF001696">
    <property type="entry name" value="PRK00451.1"/>
    <property type="match status" value="1"/>
</dbReference>
<dbReference type="Gene3D" id="3.40.640.10">
    <property type="entry name" value="Type I PLP-dependent aspartate aminotransferase-like (Major domain)"/>
    <property type="match status" value="1"/>
</dbReference>
<dbReference type="InterPro" id="IPR023010">
    <property type="entry name" value="GcvPA"/>
</dbReference>
<evidence type="ECO:0000313" key="6">
    <source>
        <dbReference type="EMBL" id="CQR73737.1"/>
    </source>
</evidence>
<feature type="domain" description="Glycine cleavage system P-protein N-terminal" evidence="5">
    <location>
        <begin position="4"/>
        <end position="442"/>
    </location>
</feature>
<dbReference type="GO" id="GO:0009116">
    <property type="term" value="P:nucleoside metabolic process"/>
    <property type="evidence" value="ECO:0007669"/>
    <property type="project" value="InterPro"/>
</dbReference>
<dbReference type="InterPro" id="IPR015424">
    <property type="entry name" value="PyrdxlP-dep_Trfase"/>
</dbReference>
<proteinExistence type="inferred from homology"/>
<dbReference type="InterPro" id="IPR049315">
    <property type="entry name" value="GDC-P_N"/>
</dbReference>
<dbReference type="Gene3D" id="3.90.1150.10">
    <property type="entry name" value="Aspartate Aminotransferase, domain 1"/>
    <property type="match status" value="1"/>
</dbReference>
<dbReference type="InterPro" id="IPR020581">
    <property type="entry name" value="GDC_P"/>
</dbReference>
<evidence type="ECO:0000256" key="4">
    <source>
        <dbReference type="HAMAP-Rule" id="MF_00712"/>
    </source>
</evidence>
<dbReference type="SUPFAM" id="SSF53383">
    <property type="entry name" value="PLP-dependent transferases"/>
    <property type="match status" value="1"/>
</dbReference>
<keyword evidence="7" id="KW-1185">Reference proteome</keyword>
<protein>
    <recommendedName>
        <fullName evidence="4">Probable glycine dehydrogenase (decarboxylating) subunit 1</fullName>
        <ecNumber evidence="4">1.4.4.2</ecNumber>
    </recommendedName>
    <alternativeName>
        <fullName evidence="4">Glycine cleavage system P-protein subunit 1</fullName>
    </alternativeName>
    <alternativeName>
        <fullName evidence="4">Glycine decarboxylase subunit 1</fullName>
    </alternativeName>
    <alternativeName>
        <fullName evidence="4">Glycine dehydrogenase (aminomethyl-transferring) subunit 1</fullName>
    </alternativeName>
</protein>
<dbReference type="EMBL" id="CTRP01000014">
    <property type="protein sequence ID" value="CQR73737.1"/>
    <property type="molecule type" value="Genomic_DNA"/>
</dbReference>
<evidence type="ECO:0000256" key="2">
    <source>
        <dbReference type="ARBA" id="ARBA00023002"/>
    </source>
</evidence>
<dbReference type="PANTHER" id="PTHR42806">
    <property type="entry name" value="GLYCINE CLEAVAGE SYSTEM P-PROTEIN"/>
    <property type="match status" value="1"/>
</dbReference>
<evidence type="ECO:0000313" key="7">
    <source>
        <dbReference type="Proteomes" id="UP000049855"/>
    </source>
</evidence>
<comment type="similarity">
    <text evidence="4">Belongs to the GcvP family. N-terminal subunit subfamily.</text>
</comment>
<dbReference type="Pfam" id="PF02347">
    <property type="entry name" value="GDC-P"/>
    <property type="match status" value="1"/>
</dbReference>
<dbReference type="GO" id="GO:0019464">
    <property type="term" value="P:glycine decarboxylation via glycine cleavage system"/>
    <property type="evidence" value="ECO:0007669"/>
    <property type="project" value="UniProtKB-UniRule"/>
</dbReference>
<dbReference type="GO" id="GO:0004375">
    <property type="term" value="F:glycine dehydrogenase (decarboxylating) activity"/>
    <property type="evidence" value="ECO:0007669"/>
    <property type="project" value="UniProtKB-EC"/>
</dbReference>
<dbReference type="CDD" id="cd00613">
    <property type="entry name" value="GDC-P"/>
    <property type="match status" value="1"/>
</dbReference>
<keyword evidence="2 4" id="KW-0560">Oxidoreductase</keyword>
<dbReference type="PIRSF" id="PIRSF006815">
    <property type="entry name" value="GcvPA"/>
    <property type="match status" value="1"/>
</dbReference>
<comment type="catalytic activity">
    <reaction evidence="3 4">
        <text>N(6)-[(R)-lipoyl]-L-lysyl-[glycine-cleavage complex H protein] + glycine + H(+) = N(6)-[(R)-S(8)-aminomethyldihydrolipoyl]-L-lysyl-[glycine-cleavage complex H protein] + CO2</text>
        <dbReference type="Rhea" id="RHEA:24304"/>
        <dbReference type="Rhea" id="RHEA-COMP:10494"/>
        <dbReference type="Rhea" id="RHEA-COMP:10495"/>
        <dbReference type="ChEBI" id="CHEBI:15378"/>
        <dbReference type="ChEBI" id="CHEBI:16526"/>
        <dbReference type="ChEBI" id="CHEBI:57305"/>
        <dbReference type="ChEBI" id="CHEBI:83099"/>
        <dbReference type="ChEBI" id="CHEBI:83143"/>
        <dbReference type="EC" id="1.4.4.2"/>
    </reaction>
</comment>
<comment type="subunit">
    <text evidence="4">The glycine cleavage system is composed of four proteins: P, T, L and H. In this organism, the P 'protein' is a heterodimer of two subunits.</text>
</comment>
<comment type="function">
    <text evidence="1 4">The glycine cleavage system catalyzes the degradation of glycine. The P protein binds the alpha-amino group of glycine through its pyridoxal phosphate cofactor; CO(2) is released and the remaining methylamine moiety is then transferred to the lipoamide cofactor of the H protein.</text>
</comment>
<dbReference type="InterPro" id="IPR015421">
    <property type="entry name" value="PyrdxlP-dep_Trfase_major"/>
</dbReference>
<evidence type="ECO:0000259" key="5">
    <source>
        <dbReference type="Pfam" id="PF02347"/>
    </source>
</evidence>
<evidence type="ECO:0000256" key="1">
    <source>
        <dbReference type="ARBA" id="ARBA00003788"/>
    </source>
</evidence>
<sequence>MSLSYLPHTEQDRKAMLAAIGVEKTEDLFADVPPDLLLNRPLNLPETLAEPDLAKHLAALAGANANLQEYTCFLGAGAYDHYIPSVIDHILRRSEFYTAYTPYQPEISQGYLQALWEYQTLIAELTGMEASNSSLYDGGTALAEAAMLAANVNGRKEFLVAKTVHPHYRAILNTYALDRGYQLREIGYQDGVLDVAEINSQLDKTVAAVIIQSPNFFGCIENVKAVVDVAHSQGVLVIAAVDPISLGILEAPGKLGVDIAVGEGQSLGIPLSFGGPYLGFFATTEKLMRKIPGRIVGQTVDSEGNRGFVLTLQAREQHIRREKATSNICSNEALCALAVAIYLNTVGKDGFQQVASLSLYKAHYAYKQLIGLKGVETVFVAPFFKEFALRLNRPIAEVNKELLDDKIIGGLDLGRYYPELKGCALFSVTEKRSRQEIDRLTARLGAIL</sequence>